<dbReference type="GO" id="GO:0006817">
    <property type="term" value="P:phosphate ion transport"/>
    <property type="evidence" value="ECO:0000318"/>
    <property type="project" value="GO_Central"/>
</dbReference>
<feature type="region of interest" description="Disordered" evidence="8">
    <location>
        <begin position="190"/>
        <end position="215"/>
    </location>
</feature>
<feature type="transmembrane region" description="Helical" evidence="9">
    <location>
        <begin position="626"/>
        <end position="647"/>
    </location>
</feature>
<dbReference type="InterPro" id="IPR052486">
    <property type="entry name" value="PHO1"/>
</dbReference>
<evidence type="ECO:0000256" key="8">
    <source>
        <dbReference type="SAM" id="MobiDB-lite"/>
    </source>
</evidence>
<feature type="transmembrane region" description="Helical" evidence="9">
    <location>
        <begin position="592"/>
        <end position="614"/>
    </location>
</feature>
<organism evidence="12 13">
    <name type="scientific">Marchantia polymorpha</name>
    <name type="common">Common liverwort</name>
    <name type="synonym">Marchantia aquatica</name>
    <dbReference type="NCBI Taxonomy" id="3197"/>
    <lineage>
        <taxon>Eukaryota</taxon>
        <taxon>Viridiplantae</taxon>
        <taxon>Streptophyta</taxon>
        <taxon>Embryophyta</taxon>
        <taxon>Marchantiophyta</taxon>
        <taxon>Marchantiopsida</taxon>
        <taxon>Marchantiidae</taxon>
        <taxon>Marchantiales</taxon>
        <taxon>Marchantiaceae</taxon>
        <taxon>Marchantia</taxon>
    </lineage>
</organism>
<keyword evidence="7 9" id="KW-0472">Membrane</keyword>
<sequence length="905" mass="104586">MVKFAKQLEGQLVPEWRAAYVNYKILKKELSRLRSAAPRRVSDSPVFAMHALTRRRTTIHQTAKPTILVRNVDSSGSEEVYQTELLEGLATEDDAKLFFRRLDTEFNKVNRFYKCKEDEFMLRAQQLDKQITTLLQLKNLVQEQGTPSGTPPTRDEEDRKTKTDGELFPRNKSSLKPTEVNKDAVIPVEEFSDPRSPFTQQLELGNSSGERPDVDVEKSIEEIRENPLYESNDIFDDDTRNDSNVDAVDQEDVFISNEQELPSGQIVNENEKLSFSPRLRPVPVYDFSFQKANVPEFETEAEAEAEPVEPVKQSETFERRSTLASVVEEMESQVNESRLEAKKDHVKINIHMPITTPVATISAISQILWEDILQQMRRSSIDAKAKSGVYLSKKKVQYAEKVLHKALIEFYRGLGLLKSYSSLNMVAFVKILKKFDKVMEKEAAPIYLKAVENSYFSSSDRVTRLMEKVEKLFTKYFQANDRRKAMALLRPMQQKASHRVSFLIGLFTGGSVALVGVLAIIAPTTLWRYKAGGKSGEKAYYDSVFPLFSMMGLILIHMYMYGCDIYLWRRMHINYGFIFEFSPGNVLRYREMFLLCTSLTCVYLGIMVGHIAGHYSKKQPSPYFEFLPATVLTIFFLLLFCPFNFCYRSSRLFLLKTLLHIVCAPLYKVVLADFFLADQLTSQVPSFRQLEYVLCYYIGSYYKLGNGDSCTKNVHFQRVVYVVSLAPYWWRFLQCCRRYIDERDTTHIANCGKYFSAMLAMGLKVTYSGKNKSKGLFAMTILSSIAATATQLYWDIVMDWGLLRRGSKNPWLRDTLILSDYKYVYYTCMVLNLILRLAWLQSVARWELGNLDHHMTEFIFAGLEIMRRGMWNFFRIENEHLNNIGKFRAIKTVPLPFEELRVDDP</sequence>
<evidence type="ECO:0000256" key="9">
    <source>
        <dbReference type="SAM" id="Phobius"/>
    </source>
</evidence>
<keyword evidence="4" id="KW-0592">Phosphate transport</keyword>
<evidence type="ECO:0000256" key="3">
    <source>
        <dbReference type="ARBA" id="ARBA00022448"/>
    </source>
</evidence>
<dbReference type="InterPro" id="IPR004331">
    <property type="entry name" value="SPX_dom"/>
</dbReference>
<comment type="subcellular location">
    <subcellularLocation>
        <location evidence="1">Endomembrane system</location>
        <topology evidence="1">Multi-pass membrane protein</topology>
    </subcellularLocation>
</comment>
<feature type="transmembrane region" description="Helical" evidence="9">
    <location>
        <begin position="543"/>
        <end position="562"/>
    </location>
</feature>
<dbReference type="Gramene" id="Mp4g06920.1">
    <property type="protein sequence ID" value="Mp4g06920.1.cds"/>
    <property type="gene ID" value="Mp4g06920"/>
</dbReference>
<reference evidence="13" key="1">
    <citation type="journal article" date="2017" name="Cell">
        <title>Insights into land plant evolution garnered from the Marchantia polymorpha genome.</title>
        <authorList>
            <person name="Bowman J.L."/>
            <person name="Kohchi T."/>
            <person name="Yamato K.T."/>
            <person name="Jenkins J."/>
            <person name="Shu S."/>
            <person name="Ishizaki K."/>
            <person name="Yamaoka S."/>
            <person name="Nishihama R."/>
            <person name="Nakamura Y."/>
            <person name="Berger F."/>
            <person name="Adam C."/>
            <person name="Aki S.S."/>
            <person name="Althoff F."/>
            <person name="Araki T."/>
            <person name="Arteaga-Vazquez M.A."/>
            <person name="Balasubrmanian S."/>
            <person name="Barry K."/>
            <person name="Bauer D."/>
            <person name="Boehm C.R."/>
            <person name="Briginshaw L."/>
            <person name="Caballero-Perez J."/>
            <person name="Catarino B."/>
            <person name="Chen F."/>
            <person name="Chiyoda S."/>
            <person name="Chovatia M."/>
            <person name="Davies K.M."/>
            <person name="Delmans M."/>
            <person name="Demura T."/>
            <person name="Dierschke T."/>
            <person name="Dolan L."/>
            <person name="Dorantes-Acosta A.E."/>
            <person name="Eklund D.M."/>
            <person name="Florent S.N."/>
            <person name="Flores-Sandoval E."/>
            <person name="Fujiyama A."/>
            <person name="Fukuzawa H."/>
            <person name="Galik B."/>
            <person name="Grimanelli D."/>
            <person name="Grimwood J."/>
            <person name="Grossniklaus U."/>
            <person name="Hamada T."/>
            <person name="Haseloff J."/>
            <person name="Hetherington A.J."/>
            <person name="Higo A."/>
            <person name="Hirakawa Y."/>
            <person name="Hundley H.N."/>
            <person name="Ikeda Y."/>
            <person name="Inoue K."/>
            <person name="Inoue S.I."/>
            <person name="Ishida S."/>
            <person name="Jia Q."/>
            <person name="Kakita M."/>
            <person name="Kanazawa T."/>
            <person name="Kawai Y."/>
            <person name="Kawashima T."/>
            <person name="Kennedy M."/>
            <person name="Kinose K."/>
            <person name="Kinoshita T."/>
            <person name="Kohara Y."/>
            <person name="Koide E."/>
            <person name="Komatsu K."/>
            <person name="Kopischke S."/>
            <person name="Kubo M."/>
            <person name="Kyozuka J."/>
            <person name="Lagercrantz U."/>
            <person name="Lin S.S."/>
            <person name="Lindquist E."/>
            <person name="Lipzen A.M."/>
            <person name="Lu C.W."/>
            <person name="De Luna E."/>
            <person name="Martienssen R.A."/>
            <person name="Minamino N."/>
            <person name="Mizutani M."/>
            <person name="Mizutani M."/>
            <person name="Mochizuki N."/>
            <person name="Monte I."/>
            <person name="Mosher R."/>
            <person name="Nagasaki H."/>
            <person name="Nakagami H."/>
            <person name="Naramoto S."/>
            <person name="Nishitani K."/>
            <person name="Ohtani M."/>
            <person name="Okamoto T."/>
            <person name="Okumura M."/>
            <person name="Phillips J."/>
            <person name="Pollak B."/>
            <person name="Reinders A."/>
            <person name="Rovekamp M."/>
            <person name="Sano R."/>
            <person name="Sawa S."/>
            <person name="Schmid M.W."/>
            <person name="Shirakawa M."/>
            <person name="Solano R."/>
            <person name="Spunde A."/>
            <person name="Suetsugu N."/>
            <person name="Sugano S."/>
            <person name="Sugiyama A."/>
            <person name="Sun R."/>
            <person name="Suzuki Y."/>
            <person name="Takenaka M."/>
            <person name="Takezawa D."/>
            <person name="Tomogane H."/>
            <person name="Tsuzuki M."/>
            <person name="Ueda T."/>
            <person name="Umeda M."/>
            <person name="Ward J.M."/>
            <person name="Watanabe Y."/>
            <person name="Yazaki K."/>
            <person name="Yokoyama R."/>
            <person name="Yoshitake Y."/>
            <person name="Yotsui I."/>
            <person name="Zachgo S."/>
            <person name="Schmutz J."/>
        </authorList>
    </citation>
    <scope>NUCLEOTIDE SEQUENCE [LARGE SCALE GENOMIC DNA]</scope>
    <source>
        <strain evidence="13">Tak-1</strain>
    </source>
</reference>
<feature type="compositionally biased region" description="Polar residues" evidence="8">
    <location>
        <begin position="197"/>
        <end position="209"/>
    </location>
</feature>
<feature type="transmembrane region" description="Helical" evidence="9">
    <location>
        <begin position="500"/>
        <end position="523"/>
    </location>
</feature>
<dbReference type="Proteomes" id="UP000244005">
    <property type="component" value="Unassembled WGS sequence"/>
</dbReference>
<protein>
    <submittedName>
        <fullName evidence="12">Uncharacterized protein</fullName>
    </submittedName>
</protein>
<dbReference type="PROSITE" id="PS51380">
    <property type="entry name" value="EXS"/>
    <property type="match status" value="1"/>
</dbReference>
<evidence type="ECO:0000256" key="2">
    <source>
        <dbReference type="ARBA" id="ARBA00009665"/>
    </source>
</evidence>
<gene>
    <name evidence="12" type="ORF">MARPO_0125s0037</name>
</gene>
<evidence type="ECO:0000256" key="5">
    <source>
        <dbReference type="ARBA" id="ARBA00022692"/>
    </source>
</evidence>
<evidence type="ECO:0000256" key="1">
    <source>
        <dbReference type="ARBA" id="ARBA00004127"/>
    </source>
</evidence>
<dbReference type="Pfam" id="PF03124">
    <property type="entry name" value="EXS"/>
    <property type="match status" value="1"/>
</dbReference>
<dbReference type="OMA" id="AHMAGLY"/>
<evidence type="ECO:0000259" key="11">
    <source>
        <dbReference type="PROSITE" id="PS51382"/>
    </source>
</evidence>
<evidence type="ECO:0000256" key="7">
    <source>
        <dbReference type="ARBA" id="ARBA00023136"/>
    </source>
</evidence>
<feature type="compositionally biased region" description="Basic and acidic residues" evidence="8">
    <location>
        <begin position="153"/>
        <end position="169"/>
    </location>
</feature>
<dbReference type="GO" id="GO:0005802">
    <property type="term" value="C:trans-Golgi network"/>
    <property type="evidence" value="ECO:0000318"/>
    <property type="project" value="GO_Central"/>
</dbReference>
<comment type="similarity">
    <text evidence="2">Belongs to the SYG1 (TC 2.A.94) family.</text>
</comment>
<dbReference type="PROSITE" id="PS51382">
    <property type="entry name" value="SPX"/>
    <property type="match status" value="1"/>
</dbReference>
<dbReference type="InterPro" id="IPR004342">
    <property type="entry name" value="EXS_C"/>
</dbReference>
<keyword evidence="3" id="KW-0813">Transport</keyword>
<dbReference type="EMBL" id="KZ772797">
    <property type="protein sequence ID" value="PTQ30406.1"/>
    <property type="molecule type" value="Genomic_DNA"/>
</dbReference>
<dbReference type="PANTHER" id="PTHR48477">
    <property type="entry name" value="PHOSPHATE TRANSPORTER PHO1"/>
    <property type="match status" value="1"/>
</dbReference>
<evidence type="ECO:0000259" key="10">
    <source>
        <dbReference type="PROSITE" id="PS51380"/>
    </source>
</evidence>
<dbReference type="GO" id="GO:0005315">
    <property type="term" value="F:phosphate transmembrane transporter activity"/>
    <property type="evidence" value="ECO:0000318"/>
    <property type="project" value="GO_Central"/>
</dbReference>
<keyword evidence="6 9" id="KW-1133">Transmembrane helix</keyword>
<dbReference type="PANTHER" id="PTHR48477:SF1">
    <property type="entry name" value="PHOSPHATE TRANSPORTER PHO1"/>
    <property type="match status" value="1"/>
</dbReference>
<feature type="domain" description="SPX" evidence="11">
    <location>
        <begin position="2"/>
        <end position="449"/>
    </location>
</feature>
<dbReference type="GO" id="GO:0016036">
    <property type="term" value="P:cellular response to phosphate starvation"/>
    <property type="evidence" value="ECO:0000318"/>
    <property type="project" value="GO_Central"/>
</dbReference>
<dbReference type="Pfam" id="PF03105">
    <property type="entry name" value="SPX"/>
    <property type="match status" value="3"/>
</dbReference>
<feature type="region of interest" description="Disordered" evidence="8">
    <location>
        <begin position="140"/>
        <end position="174"/>
    </location>
</feature>
<evidence type="ECO:0000256" key="6">
    <source>
        <dbReference type="ARBA" id="ARBA00022989"/>
    </source>
</evidence>
<dbReference type="CDD" id="cd14476">
    <property type="entry name" value="SPX_PHO1_like"/>
    <property type="match status" value="1"/>
</dbReference>
<evidence type="ECO:0000313" key="12">
    <source>
        <dbReference type="EMBL" id="PTQ30406.1"/>
    </source>
</evidence>
<keyword evidence="5 9" id="KW-0812">Transmembrane</keyword>
<accession>A0A2R6W973</accession>
<name>A0A2R6W973_MARPO</name>
<evidence type="ECO:0000256" key="4">
    <source>
        <dbReference type="ARBA" id="ARBA00022592"/>
    </source>
</evidence>
<dbReference type="GO" id="GO:0000822">
    <property type="term" value="F:inositol hexakisphosphate binding"/>
    <property type="evidence" value="ECO:0000318"/>
    <property type="project" value="GO_Central"/>
</dbReference>
<dbReference type="OrthoDB" id="9970435at2759"/>
<dbReference type="InterPro" id="IPR034092">
    <property type="entry name" value="PHO1_SPX"/>
</dbReference>
<feature type="domain" description="EXS" evidence="10">
    <location>
        <begin position="711"/>
        <end position="905"/>
    </location>
</feature>
<dbReference type="AlphaFoldDB" id="A0A2R6W973"/>
<proteinExistence type="inferred from homology"/>
<feature type="transmembrane region" description="Helical" evidence="9">
    <location>
        <begin position="823"/>
        <end position="840"/>
    </location>
</feature>
<feature type="transmembrane region" description="Helical" evidence="9">
    <location>
        <begin position="776"/>
        <end position="794"/>
    </location>
</feature>
<keyword evidence="13" id="KW-1185">Reference proteome</keyword>
<dbReference type="GO" id="GO:0016020">
    <property type="term" value="C:membrane"/>
    <property type="evidence" value="ECO:0007669"/>
    <property type="project" value="InterPro"/>
</dbReference>
<evidence type="ECO:0000313" key="13">
    <source>
        <dbReference type="Proteomes" id="UP000244005"/>
    </source>
</evidence>